<dbReference type="AlphaFoldDB" id="A0A2S0MN32"/>
<dbReference type="RefSeq" id="WP_106471611.1">
    <property type="nucleotide sequence ID" value="NZ_CP027665.1"/>
</dbReference>
<dbReference type="InterPro" id="IPR024370">
    <property type="entry name" value="PBP_domain"/>
</dbReference>
<accession>A0A2S0MN32</accession>
<protein>
    <submittedName>
        <fullName evidence="3">Helix-turn-helix domain-containing protein</fullName>
    </submittedName>
</protein>
<evidence type="ECO:0000313" key="3">
    <source>
        <dbReference type="EMBL" id="AVO37299.1"/>
    </source>
</evidence>
<dbReference type="NCBIfam" id="TIGR01764">
    <property type="entry name" value="excise"/>
    <property type="match status" value="1"/>
</dbReference>
<gene>
    <name evidence="3" type="ORF">C6Y53_05940</name>
</gene>
<dbReference type="Pfam" id="PF12727">
    <property type="entry name" value="PBP_like"/>
    <property type="match status" value="1"/>
</dbReference>
<dbReference type="GO" id="GO:0003677">
    <property type="term" value="F:DNA binding"/>
    <property type="evidence" value="ECO:0007669"/>
    <property type="project" value="InterPro"/>
</dbReference>
<dbReference type="KEGG" id="thas:C6Y53_05940"/>
<feature type="domain" description="PBP" evidence="1">
    <location>
        <begin position="83"/>
        <end position="263"/>
    </location>
</feature>
<evidence type="ECO:0000313" key="4">
    <source>
        <dbReference type="Proteomes" id="UP000237655"/>
    </source>
</evidence>
<evidence type="ECO:0000259" key="1">
    <source>
        <dbReference type="Pfam" id="PF12727"/>
    </source>
</evidence>
<dbReference type="Pfam" id="PF12728">
    <property type="entry name" value="HTH_17"/>
    <property type="match status" value="1"/>
</dbReference>
<dbReference type="SUPFAM" id="SSF53850">
    <property type="entry name" value="Periplasmic binding protein-like II"/>
    <property type="match status" value="1"/>
</dbReference>
<dbReference type="PANTHER" id="PTHR38431">
    <property type="entry name" value="BLL2305 PROTEIN"/>
    <property type="match status" value="1"/>
</dbReference>
<dbReference type="Gene3D" id="3.40.190.10">
    <property type="entry name" value="Periplasmic binding protein-like II"/>
    <property type="match status" value="1"/>
</dbReference>
<dbReference type="PANTHER" id="PTHR38431:SF1">
    <property type="entry name" value="BLL2305 PROTEIN"/>
    <property type="match status" value="1"/>
</dbReference>
<dbReference type="EMBL" id="CP027665">
    <property type="protein sequence ID" value="AVO37299.1"/>
    <property type="molecule type" value="Genomic_DNA"/>
</dbReference>
<feature type="domain" description="Helix-turn-helix" evidence="2">
    <location>
        <begin position="9"/>
        <end position="55"/>
    </location>
</feature>
<organism evidence="3 4">
    <name type="scientific">Pukyongiella litopenaei</name>
    <dbReference type="NCBI Taxonomy" id="2605946"/>
    <lineage>
        <taxon>Bacteria</taxon>
        <taxon>Pseudomonadati</taxon>
        <taxon>Pseudomonadota</taxon>
        <taxon>Alphaproteobacteria</taxon>
        <taxon>Rhodobacterales</taxon>
        <taxon>Paracoccaceae</taxon>
        <taxon>Pukyongiella</taxon>
    </lineage>
</organism>
<sequence length="291" mass="30848">MNDDGRPAFLTTREVADLLRVKERKVYDLVAADEIPHRRITGKLLFPSAEIMAWVGGEPSVAGAERPAVLTGSHDPLLDWALRDSGCGLAALVNGSLGGLDLYAQGGAVACGLHLPEEEDGWNIATVAARGLRDCVLIGWAARARGLILGAGVRDRVTGFADLRGLRIALRQPQAGTSALFDRLCHEAGMTAADLTAAPGVARTESEAAISVADGAADTALGIEAMARRFGLDFLPLMQERFDLLIDRRAYFTAPVQQLLAFARTDALTEKAAAMGGYDLSGLGTVRWLSP</sequence>
<keyword evidence="4" id="KW-1185">Reference proteome</keyword>
<name>A0A2S0MN32_9RHOB</name>
<reference evidence="4" key="1">
    <citation type="submission" date="2018-03" db="EMBL/GenBank/DDBJ databases">
        <title>Genomic analysis of the strain SH-1 isolated from shrimp intestine.</title>
        <authorList>
            <person name="Kim Y.-S."/>
            <person name="Kim S.-E."/>
            <person name="Kim K.-H."/>
        </authorList>
    </citation>
    <scope>NUCLEOTIDE SEQUENCE [LARGE SCALE GENOMIC DNA]</scope>
    <source>
        <strain evidence="4">SH-1</strain>
    </source>
</reference>
<proteinExistence type="predicted"/>
<dbReference type="InterPro" id="IPR010093">
    <property type="entry name" value="SinI_DNA-bd"/>
</dbReference>
<dbReference type="InterPro" id="IPR041657">
    <property type="entry name" value="HTH_17"/>
</dbReference>
<evidence type="ECO:0000259" key="2">
    <source>
        <dbReference type="Pfam" id="PF12728"/>
    </source>
</evidence>
<dbReference type="Proteomes" id="UP000237655">
    <property type="component" value="Chromosome"/>
</dbReference>